<dbReference type="GeneID" id="27353763"/>
<evidence type="ECO:0000313" key="1">
    <source>
        <dbReference type="EMBL" id="KIW45994.1"/>
    </source>
</evidence>
<gene>
    <name evidence="1" type="ORF">PV06_01689</name>
</gene>
<reference evidence="1 2" key="1">
    <citation type="submission" date="2015-01" db="EMBL/GenBank/DDBJ databases">
        <title>The Genome Sequence of Exophiala oligosperma CBS72588.</title>
        <authorList>
            <consortium name="The Broad Institute Genomics Platform"/>
            <person name="Cuomo C."/>
            <person name="de Hoog S."/>
            <person name="Gorbushina A."/>
            <person name="Stielow B."/>
            <person name="Teixiera M."/>
            <person name="Abouelleil A."/>
            <person name="Chapman S.B."/>
            <person name="Priest M."/>
            <person name="Young S.K."/>
            <person name="Wortman J."/>
            <person name="Nusbaum C."/>
            <person name="Birren B."/>
        </authorList>
    </citation>
    <scope>NUCLEOTIDE SEQUENCE [LARGE SCALE GENOMIC DNA]</scope>
    <source>
        <strain evidence="1 2">CBS 72588</strain>
    </source>
</reference>
<evidence type="ECO:0000313" key="2">
    <source>
        <dbReference type="Proteomes" id="UP000053342"/>
    </source>
</evidence>
<name>A0A0D2EDK8_9EURO</name>
<dbReference type="OrthoDB" id="5422579at2759"/>
<accession>A0A0D2EDK8</accession>
<organism evidence="1 2">
    <name type="scientific">Exophiala oligosperma</name>
    <dbReference type="NCBI Taxonomy" id="215243"/>
    <lineage>
        <taxon>Eukaryota</taxon>
        <taxon>Fungi</taxon>
        <taxon>Dikarya</taxon>
        <taxon>Ascomycota</taxon>
        <taxon>Pezizomycotina</taxon>
        <taxon>Eurotiomycetes</taxon>
        <taxon>Chaetothyriomycetidae</taxon>
        <taxon>Chaetothyriales</taxon>
        <taxon>Herpotrichiellaceae</taxon>
        <taxon>Exophiala</taxon>
    </lineage>
</organism>
<proteinExistence type="predicted"/>
<dbReference type="EMBL" id="KN847333">
    <property type="protein sequence ID" value="KIW45994.1"/>
    <property type="molecule type" value="Genomic_DNA"/>
</dbReference>
<evidence type="ECO:0008006" key="3">
    <source>
        <dbReference type="Google" id="ProtNLM"/>
    </source>
</evidence>
<dbReference type="VEuPathDB" id="FungiDB:PV06_01689"/>
<dbReference type="STRING" id="215243.A0A0D2EDK8"/>
<protein>
    <recommendedName>
        <fullName evidence="3">F-box domain-containing protein</fullName>
    </recommendedName>
</protein>
<dbReference type="AlphaFoldDB" id="A0A0D2EDK8"/>
<keyword evidence="2" id="KW-1185">Reference proteome</keyword>
<dbReference type="RefSeq" id="XP_016266210.1">
    <property type="nucleotide sequence ID" value="XM_016402313.1"/>
</dbReference>
<dbReference type="Proteomes" id="UP000053342">
    <property type="component" value="Unassembled WGS sequence"/>
</dbReference>
<sequence length="484" mass="55742">MDKLPIELIDHFCLFLDKTSLQNFRLTCKAIAGIAEKQLFNNFEFRLYPKPGRLHQFGQLAYKTTIASRLECLSFESGIPLEYADYKYWQADISTEGLRAWTRNWAITGDKRAGYHLFHEGLQSRFAPDFPSRYQALRWHLDQQAALVAEPSVRDDLARTLNLLKQSCPSLTFKLIMDEPQIKLEDLENFRPEECASQGPSNPDPRLRIANRRRHCLEHFMNFLDAANLSDFGLDELVAIDMPHELLTVSARKEVLSRVFSHVKRLDLKISAFPHSDWLSRTGINDIYVNGRNTAALKLKTLLGETSELDSLRLEFPIGNAAEYSIELFDGTNLDPCPRLWLSGLRVLSLSCFECKWNDLEKFLADGRNLESLTMKDGRLENGSMLDLLDYLSWRRFPKVELWGVWHVQQDMGHWHSHSEEDFNICSKATSFEGPYASYGLRSEVQEYIHGGSKCPFPRWTADHSPVSEWENLSDTSWHFVAGI</sequence>
<dbReference type="HOGENOM" id="CLU_563853_0_0_1"/>